<accession>A0A9N9CW83</accession>
<protein>
    <submittedName>
        <fullName evidence="1">4698_t:CDS:1</fullName>
    </submittedName>
</protein>
<keyword evidence="2" id="KW-1185">Reference proteome</keyword>
<dbReference type="AlphaFoldDB" id="A0A9N9CW83"/>
<evidence type="ECO:0000313" key="2">
    <source>
        <dbReference type="Proteomes" id="UP000789405"/>
    </source>
</evidence>
<dbReference type="OrthoDB" id="10535848at2759"/>
<proteinExistence type="predicted"/>
<name>A0A9N9CW83_9GLOM</name>
<gene>
    <name evidence="1" type="ORF">DERYTH_LOCUS8403</name>
</gene>
<organism evidence="1 2">
    <name type="scientific">Dentiscutata erythropus</name>
    <dbReference type="NCBI Taxonomy" id="1348616"/>
    <lineage>
        <taxon>Eukaryota</taxon>
        <taxon>Fungi</taxon>
        <taxon>Fungi incertae sedis</taxon>
        <taxon>Mucoromycota</taxon>
        <taxon>Glomeromycotina</taxon>
        <taxon>Glomeromycetes</taxon>
        <taxon>Diversisporales</taxon>
        <taxon>Gigasporaceae</taxon>
        <taxon>Dentiscutata</taxon>
    </lineage>
</organism>
<comment type="caution">
    <text evidence="1">The sequence shown here is derived from an EMBL/GenBank/DDBJ whole genome shotgun (WGS) entry which is preliminary data.</text>
</comment>
<reference evidence="1" key="1">
    <citation type="submission" date="2021-06" db="EMBL/GenBank/DDBJ databases">
        <authorList>
            <person name="Kallberg Y."/>
            <person name="Tangrot J."/>
            <person name="Rosling A."/>
        </authorList>
    </citation>
    <scope>NUCLEOTIDE SEQUENCE</scope>
    <source>
        <strain evidence="1">MA453B</strain>
    </source>
</reference>
<dbReference type="Proteomes" id="UP000789405">
    <property type="component" value="Unassembled WGS sequence"/>
</dbReference>
<evidence type="ECO:0000313" key="1">
    <source>
        <dbReference type="EMBL" id="CAG8616270.1"/>
    </source>
</evidence>
<sequence>NNLNIMLEEDALSTSFFEPSQFQSSISASPEIPEVSQSASFTTDSLNNINPWDPPQLDFSTTRILGVVFFFY</sequence>
<dbReference type="EMBL" id="CAJVPY010004334">
    <property type="protein sequence ID" value="CAG8616270.1"/>
    <property type="molecule type" value="Genomic_DNA"/>
</dbReference>
<feature type="non-terminal residue" evidence="1">
    <location>
        <position position="1"/>
    </location>
</feature>